<evidence type="ECO:0000256" key="4">
    <source>
        <dbReference type="ARBA" id="ARBA00022833"/>
    </source>
</evidence>
<dbReference type="EMBL" id="RQTK01001267">
    <property type="protein sequence ID" value="RUS71138.1"/>
    <property type="molecule type" value="Genomic_DNA"/>
</dbReference>
<dbReference type="InterPro" id="IPR051607">
    <property type="entry name" value="Metallo-dep_hydrolases"/>
</dbReference>
<evidence type="ECO:0000256" key="2">
    <source>
        <dbReference type="ARBA" id="ARBA00022723"/>
    </source>
</evidence>
<dbReference type="PANTHER" id="PTHR11271:SF6">
    <property type="entry name" value="GUANINE DEAMINASE"/>
    <property type="match status" value="1"/>
</dbReference>
<evidence type="ECO:0000259" key="5">
    <source>
        <dbReference type="Pfam" id="PF01979"/>
    </source>
</evidence>
<dbReference type="SUPFAM" id="SSF51556">
    <property type="entry name" value="Metallo-dependent hydrolases"/>
    <property type="match status" value="1"/>
</dbReference>
<proteinExistence type="predicted"/>
<dbReference type="InterPro" id="IPR006680">
    <property type="entry name" value="Amidohydro-rel"/>
</dbReference>
<keyword evidence="4" id="KW-0862">Zinc</keyword>
<evidence type="ECO:0000313" key="6">
    <source>
        <dbReference type="EMBL" id="RUS71138.1"/>
    </source>
</evidence>
<dbReference type="Proteomes" id="UP000271974">
    <property type="component" value="Unassembled WGS sequence"/>
</dbReference>
<dbReference type="GO" id="GO:0008892">
    <property type="term" value="F:guanine deaminase activity"/>
    <property type="evidence" value="ECO:0007669"/>
    <property type="project" value="TreeGrafter"/>
</dbReference>
<keyword evidence="7" id="KW-1185">Reference proteome</keyword>
<feature type="domain" description="Amidohydrolase-related" evidence="5">
    <location>
        <begin position="74"/>
        <end position="146"/>
    </location>
</feature>
<dbReference type="Pfam" id="PF01979">
    <property type="entry name" value="Amidohydro_1"/>
    <property type="match status" value="1"/>
</dbReference>
<evidence type="ECO:0000313" key="7">
    <source>
        <dbReference type="Proteomes" id="UP000271974"/>
    </source>
</evidence>
<protein>
    <recommendedName>
        <fullName evidence="5">Amidohydrolase-related domain-containing protein</fullName>
    </recommendedName>
</protein>
<dbReference type="STRING" id="188477.A0A433SPF7"/>
<dbReference type="OrthoDB" id="194468at2759"/>
<reference evidence="6 7" key="1">
    <citation type="submission" date="2019-01" db="EMBL/GenBank/DDBJ databases">
        <title>A draft genome assembly of the solar-powered sea slug Elysia chlorotica.</title>
        <authorList>
            <person name="Cai H."/>
            <person name="Li Q."/>
            <person name="Fang X."/>
            <person name="Li J."/>
            <person name="Curtis N.E."/>
            <person name="Altenburger A."/>
            <person name="Shibata T."/>
            <person name="Feng M."/>
            <person name="Maeda T."/>
            <person name="Schwartz J.A."/>
            <person name="Shigenobu S."/>
            <person name="Lundholm N."/>
            <person name="Nishiyama T."/>
            <person name="Yang H."/>
            <person name="Hasebe M."/>
            <person name="Li S."/>
            <person name="Pierce S.K."/>
            <person name="Wang J."/>
        </authorList>
    </citation>
    <scope>NUCLEOTIDE SEQUENCE [LARGE SCALE GENOMIC DNA]</scope>
    <source>
        <strain evidence="6">EC2010</strain>
        <tissue evidence="6">Whole organism of an adult</tissue>
    </source>
</reference>
<dbReference type="PANTHER" id="PTHR11271">
    <property type="entry name" value="GUANINE DEAMINASE"/>
    <property type="match status" value="1"/>
</dbReference>
<sequence>MNGLKANGPKKDLVVQGCFVHSTTDQSMVIREEMVMGLREGKIIFFEPKDKLDELLRSFEMDKENLMVLEKNQFIVPGFIDSHAHAPQYTFMGTGGDLPLIPWLQKYTYPTETLLNADETFAREVYEKCVSRTLRSGSTTVCYYATISATATRILTDII</sequence>
<feature type="non-terminal residue" evidence="6">
    <location>
        <position position="159"/>
    </location>
</feature>
<comment type="caution">
    <text evidence="6">The sequence shown here is derived from an EMBL/GenBank/DDBJ whole genome shotgun (WGS) entry which is preliminary data.</text>
</comment>
<keyword evidence="2" id="KW-0479">Metal-binding</keyword>
<organism evidence="6 7">
    <name type="scientific">Elysia chlorotica</name>
    <name type="common">Eastern emerald elysia</name>
    <name type="synonym">Sea slug</name>
    <dbReference type="NCBI Taxonomy" id="188477"/>
    <lineage>
        <taxon>Eukaryota</taxon>
        <taxon>Metazoa</taxon>
        <taxon>Spiralia</taxon>
        <taxon>Lophotrochozoa</taxon>
        <taxon>Mollusca</taxon>
        <taxon>Gastropoda</taxon>
        <taxon>Heterobranchia</taxon>
        <taxon>Euthyneura</taxon>
        <taxon>Panpulmonata</taxon>
        <taxon>Sacoglossa</taxon>
        <taxon>Placobranchoidea</taxon>
        <taxon>Plakobranchidae</taxon>
        <taxon>Elysia</taxon>
    </lineage>
</organism>
<keyword evidence="3" id="KW-0378">Hydrolase</keyword>
<evidence type="ECO:0000256" key="1">
    <source>
        <dbReference type="ARBA" id="ARBA00001947"/>
    </source>
</evidence>
<evidence type="ECO:0000256" key="3">
    <source>
        <dbReference type="ARBA" id="ARBA00022801"/>
    </source>
</evidence>
<dbReference type="InterPro" id="IPR011059">
    <property type="entry name" value="Metal-dep_hydrolase_composite"/>
</dbReference>
<dbReference type="GO" id="GO:0046098">
    <property type="term" value="P:guanine metabolic process"/>
    <property type="evidence" value="ECO:0007669"/>
    <property type="project" value="TreeGrafter"/>
</dbReference>
<dbReference type="GO" id="GO:0005829">
    <property type="term" value="C:cytosol"/>
    <property type="evidence" value="ECO:0007669"/>
    <property type="project" value="TreeGrafter"/>
</dbReference>
<accession>A0A433SPF7</accession>
<dbReference type="GO" id="GO:0008270">
    <property type="term" value="F:zinc ion binding"/>
    <property type="evidence" value="ECO:0007669"/>
    <property type="project" value="TreeGrafter"/>
</dbReference>
<name>A0A433SPF7_ELYCH</name>
<comment type="cofactor">
    <cofactor evidence="1">
        <name>Zn(2+)</name>
        <dbReference type="ChEBI" id="CHEBI:29105"/>
    </cofactor>
</comment>
<dbReference type="Gene3D" id="3.20.20.140">
    <property type="entry name" value="Metal-dependent hydrolases"/>
    <property type="match status" value="1"/>
</dbReference>
<gene>
    <name evidence="6" type="ORF">EGW08_021104</name>
</gene>
<dbReference type="InterPro" id="IPR032466">
    <property type="entry name" value="Metal_Hydrolase"/>
</dbReference>
<dbReference type="Gene3D" id="2.30.40.10">
    <property type="entry name" value="Urease, subunit C, domain 1"/>
    <property type="match status" value="1"/>
</dbReference>
<dbReference type="AlphaFoldDB" id="A0A433SPF7"/>